<dbReference type="Proteomes" id="UP000052978">
    <property type="component" value="Unassembled WGS sequence"/>
</dbReference>
<evidence type="ECO:0000259" key="2">
    <source>
        <dbReference type="PROSITE" id="PS50011"/>
    </source>
</evidence>
<keyword evidence="3" id="KW-0808">Transferase</keyword>
<dbReference type="PANTHER" id="PTHR24359:SF0">
    <property type="entry name" value="SERINE_THREONINE-PROTEIN KINASE SBK1"/>
    <property type="match status" value="1"/>
</dbReference>
<keyword evidence="3" id="KW-0418">Kinase</keyword>
<dbReference type="GO" id="GO:0005524">
    <property type="term" value="F:ATP binding"/>
    <property type="evidence" value="ECO:0007669"/>
    <property type="project" value="InterPro"/>
</dbReference>
<feature type="domain" description="Protein kinase" evidence="2">
    <location>
        <begin position="53"/>
        <end position="249"/>
    </location>
</feature>
<feature type="compositionally biased region" description="Polar residues" evidence="1">
    <location>
        <begin position="227"/>
        <end position="242"/>
    </location>
</feature>
<protein>
    <submittedName>
        <fullName evidence="3">Serine/threonine-protein kinase SBK1</fullName>
    </submittedName>
</protein>
<dbReference type="SMART" id="SM00220">
    <property type="entry name" value="S_TKc"/>
    <property type="match status" value="1"/>
</dbReference>
<sequence>MSVGCPEPEPPRALPCCGPGTALGLGAGVPLLTEDMQALTLRTLAASDVTKHYELVRELGKGTYGKVDLVAHKGTGMKMALKFVNKSKTKLKNFLREVSITNSLSSSPFIIKVFDVVFETEDCYVFAQEYAPAGDLFDIIPPQVPLPCLGPVYKQVAPGPGPHPSVCALKTHLASRQRGLHTPDFSRALGFMTRVALQLRSRTGVHITLSTMRVQACRTGHKPGQLHPTSSSDHDLLNSSEKGVTELEI</sequence>
<organism evidence="3 4">
    <name type="scientific">Myotis brandtii</name>
    <name type="common">Brandt's bat</name>
    <dbReference type="NCBI Taxonomy" id="109478"/>
    <lineage>
        <taxon>Eukaryota</taxon>
        <taxon>Metazoa</taxon>
        <taxon>Chordata</taxon>
        <taxon>Craniata</taxon>
        <taxon>Vertebrata</taxon>
        <taxon>Euteleostomi</taxon>
        <taxon>Mammalia</taxon>
        <taxon>Eutheria</taxon>
        <taxon>Laurasiatheria</taxon>
        <taxon>Chiroptera</taxon>
        <taxon>Yangochiroptera</taxon>
        <taxon>Vespertilionidae</taxon>
        <taxon>Myotis</taxon>
    </lineage>
</organism>
<dbReference type="SUPFAM" id="SSF56112">
    <property type="entry name" value="Protein kinase-like (PK-like)"/>
    <property type="match status" value="1"/>
</dbReference>
<keyword evidence="4" id="KW-1185">Reference proteome</keyword>
<feature type="region of interest" description="Disordered" evidence="1">
    <location>
        <begin position="218"/>
        <end position="249"/>
    </location>
</feature>
<proteinExistence type="predicted"/>
<gene>
    <name evidence="3" type="ORF">D623_10017132</name>
</gene>
<evidence type="ECO:0000313" key="4">
    <source>
        <dbReference type="Proteomes" id="UP000052978"/>
    </source>
</evidence>
<accession>S7N013</accession>
<dbReference type="GO" id="GO:0004674">
    <property type="term" value="F:protein serine/threonine kinase activity"/>
    <property type="evidence" value="ECO:0007669"/>
    <property type="project" value="TreeGrafter"/>
</dbReference>
<dbReference type="InterPro" id="IPR011009">
    <property type="entry name" value="Kinase-like_dom_sf"/>
</dbReference>
<evidence type="ECO:0000313" key="3">
    <source>
        <dbReference type="EMBL" id="EPQ10241.1"/>
    </source>
</evidence>
<dbReference type="EMBL" id="KE162966">
    <property type="protein sequence ID" value="EPQ10241.1"/>
    <property type="molecule type" value="Genomic_DNA"/>
</dbReference>
<evidence type="ECO:0000256" key="1">
    <source>
        <dbReference type="SAM" id="MobiDB-lite"/>
    </source>
</evidence>
<dbReference type="Pfam" id="PF00069">
    <property type="entry name" value="Pkinase"/>
    <property type="match status" value="1"/>
</dbReference>
<reference evidence="3 4" key="1">
    <citation type="journal article" date="2013" name="Nat. Commun.">
        <title>Genome analysis reveals insights into physiology and longevity of the Brandt's bat Myotis brandtii.</title>
        <authorList>
            <person name="Seim I."/>
            <person name="Fang X."/>
            <person name="Xiong Z."/>
            <person name="Lobanov A.V."/>
            <person name="Huang Z."/>
            <person name="Ma S."/>
            <person name="Feng Y."/>
            <person name="Turanov A.A."/>
            <person name="Zhu Y."/>
            <person name="Lenz T.L."/>
            <person name="Gerashchenko M.V."/>
            <person name="Fan D."/>
            <person name="Hee Yim S."/>
            <person name="Yao X."/>
            <person name="Jordan D."/>
            <person name="Xiong Y."/>
            <person name="Ma Y."/>
            <person name="Lyapunov A.N."/>
            <person name="Chen G."/>
            <person name="Kulakova O.I."/>
            <person name="Sun Y."/>
            <person name="Lee S.G."/>
            <person name="Bronson R.T."/>
            <person name="Moskalev A.A."/>
            <person name="Sunyaev S.R."/>
            <person name="Zhang G."/>
            <person name="Krogh A."/>
            <person name="Wang J."/>
            <person name="Gladyshev V.N."/>
        </authorList>
    </citation>
    <scope>NUCLEOTIDE SEQUENCE [LARGE SCALE GENOMIC DNA]</scope>
</reference>
<name>S7N013_MYOBR</name>
<dbReference type="PANTHER" id="PTHR24359">
    <property type="entry name" value="SERINE/THREONINE-PROTEIN KINASE SBK1"/>
    <property type="match status" value="1"/>
</dbReference>
<dbReference type="AlphaFoldDB" id="S7N013"/>
<dbReference type="InterPro" id="IPR000719">
    <property type="entry name" value="Prot_kinase_dom"/>
</dbReference>
<dbReference type="eggNOG" id="KOG1345">
    <property type="taxonomic scope" value="Eukaryota"/>
</dbReference>
<dbReference type="Gene3D" id="1.10.510.10">
    <property type="entry name" value="Transferase(Phosphotransferase) domain 1"/>
    <property type="match status" value="1"/>
</dbReference>
<dbReference type="PROSITE" id="PS50011">
    <property type="entry name" value="PROTEIN_KINASE_DOM"/>
    <property type="match status" value="1"/>
</dbReference>